<dbReference type="NCBIfam" id="TIGR03672">
    <property type="entry name" value="rpl4p_arch"/>
    <property type="match status" value="1"/>
</dbReference>
<accession>A0A1D3L2X3</accession>
<dbReference type="FunFam" id="3.40.1370.10:FF:000011">
    <property type="entry name" value="50S ribosomal protein L4"/>
    <property type="match status" value="1"/>
</dbReference>
<dbReference type="GO" id="GO:1990904">
    <property type="term" value="C:ribonucleoprotein complex"/>
    <property type="evidence" value="ECO:0007669"/>
    <property type="project" value="UniProtKB-KW"/>
</dbReference>
<feature type="region of interest" description="Disordered" evidence="8">
    <location>
        <begin position="47"/>
        <end position="102"/>
    </location>
</feature>
<reference evidence="9 10" key="1">
    <citation type="submission" date="2016-08" db="EMBL/GenBank/DDBJ databases">
        <authorList>
            <person name="Seilhamer J.J."/>
        </authorList>
    </citation>
    <scope>NUCLEOTIDE SEQUENCE [LARGE SCALE GENOMIC DNA]</scope>
    <source>
        <strain evidence="9">Buetzberg</strain>
    </source>
</reference>
<dbReference type="KEGG" id="mcub:MCBB_1380"/>
<dbReference type="SUPFAM" id="SSF52166">
    <property type="entry name" value="Ribosomal protein L4"/>
    <property type="match status" value="1"/>
</dbReference>
<dbReference type="InterPro" id="IPR013000">
    <property type="entry name" value="Ribosomal_uL4_euk/arc_CS"/>
</dbReference>
<comment type="similarity">
    <text evidence="1 7">Belongs to the universal ribosomal protein uL4 family.</text>
</comment>
<dbReference type="PATRIC" id="fig|129848.4.peg.1406"/>
<dbReference type="InterPro" id="IPR002136">
    <property type="entry name" value="Ribosomal_uL4"/>
</dbReference>
<dbReference type="InterPro" id="IPR019970">
    <property type="entry name" value="Ribosomall_uL4-arc"/>
</dbReference>
<keyword evidence="10" id="KW-1185">Reference proteome</keyword>
<dbReference type="GeneID" id="30412223"/>
<sequence length="261" mass="28770">MEKIKVYSLEGEVVDEIELPEIFMEEFRPDLIKRAVISSQTARIQPWGSNPRAGMRTTAKSFGSGRGAAMVPRVKGSRHPAASKAARIPQATGGRKAHPPRVQRKIHEKINRKERRLAIRSAVAATANRDIVEARGHRIENLAQIPFVVDDELAAVKRTKETREIFEKLGIMDDVVRAKNGRNIRAGRGKTRGRKYKNTKGPLVVVAEDKGISLGARNHAGVDVVSVENLNAELLAPGTHPGRLTIYTKSAALKLGELFKQ</sequence>
<dbReference type="GO" id="GO:0003735">
    <property type="term" value="F:structural constituent of ribosome"/>
    <property type="evidence" value="ECO:0007669"/>
    <property type="project" value="InterPro"/>
</dbReference>
<dbReference type="RefSeq" id="WP_071907049.1">
    <property type="nucleotide sequence ID" value="NZ_LT607756.1"/>
</dbReference>
<evidence type="ECO:0000313" key="10">
    <source>
        <dbReference type="Proteomes" id="UP000094707"/>
    </source>
</evidence>
<dbReference type="InterPro" id="IPR045240">
    <property type="entry name" value="Ribosomal_uL4_euk/arch"/>
</dbReference>
<comment type="function">
    <text evidence="7">Forms part of the polypeptide exit tunnel.</text>
</comment>
<organism evidence="9 10">
    <name type="scientific">Methanobacterium congolense</name>
    <dbReference type="NCBI Taxonomy" id="118062"/>
    <lineage>
        <taxon>Archaea</taxon>
        <taxon>Methanobacteriati</taxon>
        <taxon>Methanobacteriota</taxon>
        <taxon>Methanomada group</taxon>
        <taxon>Methanobacteria</taxon>
        <taxon>Methanobacteriales</taxon>
        <taxon>Methanobacteriaceae</taxon>
        <taxon>Methanobacterium</taxon>
    </lineage>
</organism>
<keyword evidence="5 7" id="KW-0689">Ribosomal protein</keyword>
<keyword evidence="6 7" id="KW-0687">Ribonucleoprotein</keyword>
<dbReference type="GO" id="GO:0005840">
    <property type="term" value="C:ribosome"/>
    <property type="evidence" value="ECO:0007669"/>
    <property type="project" value="UniProtKB-KW"/>
</dbReference>
<dbReference type="GO" id="GO:0019843">
    <property type="term" value="F:rRNA binding"/>
    <property type="evidence" value="ECO:0007669"/>
    <property type="project" value="UniProtKB-UniRule"/>
</dbReference>
<dbReference type="Gene3D" id="3.40.1370.10">
    <property type="match status" value="1"/>
</dbReference>
<evidence type="ECO:0000256" key="1">
    <source>
        <dbReference type="ARBA" id="ARBA00010528"/>
    </source>
</evidence>
<dbReference type="PANTHER" id="PTHR19431">
    <property type="entry name" value="60S RIBOSOMAL PROTEIN L4"/>
    <property type="match status" value="1"/>
</dbReference>
<dbReference type="Pfam" id="PF00573">
    <property type="entry name" value="Ribosomal_L4"/>
    <property type="match status" value="1"/>
</dbReference>
<evidence type="ECO:0000313" key="9">
    <source>
        <dbReference type="EMBL" id="SCG85937.1"/>
    </source>
</evidence>
<evidence type="ECO:0000256" key="8">
    <source>
        <dbReference type="SAM" id="MobiDB-lite"/>
    </source>
</evidence>
<dbReference type="GO" id="GO:0006412">
    <property type="term" value="P:translation"/>
    <property type="evidence" value="ECO:0007669"/>
    <property type="project" value="UniProtKB-UniRule"/>
</dbReference>
<evidence type="ECO:0000256" key="4">
    <source>
        <dbReference type="ARBA" id="ARBA00022884"/>
    </source>
</evidence>
<comment type="function">
    <text evidence="7">One of the primary rRNA binding proteins, this protein initially binds near the 5'-end of the 23S rRNA. It is important during the early stages of 50S assembly. It makes multiple contacts with different domains of the 23S rRNA in the assembled 50S subunit and ribosome.</text>
</comment>
<evidence type="ECO:0000256" key="2">
    <source>
        <dbReference type="ARBA" id="ARBA00011838"/>
    </source>
</evidence>
<protein>
    <recommendedName>
        <fullName evidence="7">Large ribosomal subunit protein uL4</fullName>
    </recommendedName>
</protein>
<name>A0A1D3L2X3_9EURY</name>
<dbReference type="PROSITE" id="PS00939">
    <property type="entry name" value="RIBOSOMAL_L1E"/>
    <property type="match status" value="1"/>
</dbReference>
<dbReference type="AlphaFoldDB" id="A0A1D3L2X3"/>
<dbReference type="STRING" id="118062.MCBB_1380"/>
<keyword evidence="4 7" id="KW-0694">RNA-binding</keyword>
<gene>
    <name evidence="7 9" type="primary">rpl4</name>
    <name evidence="9" type="ORF">MCBB_1380</name>
</gene>
<dbReference type="EMBL" id="LT607756">
    <property type="protein sequence ID" value="SCG85937.1"/>
    <property type="molecule type" value="Genomic_DNA"/>
</dbReference>
<evidence type="ECO:0000256" key="3">
    <source>
        <dbReference type="ARBA" id="ARBA00022730"/>
    </source>
</evidence>
<evidence type="ECO:0000256" key="6">
    <source>
        <dbReference type="ARBA" id="ARBA00023274"/>
    </source>
</evidence>
<proteinExistence type="inferred from homology"/>
<dbReference type="OrthoDB" id="10737at2157"/>
<dbReference type="Proteomes" id="UP000094707">
    <property type="component" value="Chromosome I"/>
</dbReference>
<keyword evidence="3 7" id="KW-0699">rRNA-binding</keyword>
<evidence type="ECO:0000256" key="5">
    <source>
        <dbReference type="ARBA" id="ARBA00022980"/>
    </source>
</evidence>
<evidence type="ECO:0000256" key="7">
    <source>
        <dbReference type="HAMAP-Rule" id="MF_01328"/>
    </source>
</evidence>
<dbReference type="HAMAP" id="MF_01328_A">
    <property type="entry name" value="Ribosomal_uL4_A"/>
    <property type="match status" value="1"/>
</dbReference>
<dbReference type="InterPro" id="IPR023574">
    <property type="entry name" value="Ribosomal_uL4_dom_sf"/>
</dbReference>
<comment type="subunit">
    <text evidence="2 7">Part of the 50S ribosomal subunit.</text>
</comment>